<dbReference type="AlphaFoldDB" id="A0A5K7Z929"/>
<dbReference type="InterPro" id="IPR051447">
    <property type="entry name" value="Lipoprotein-release_system"/>
</dbReference>
<feature type="transmembrane region" description="Helical" evidence="1">
    <location>
        <begin position="243"/>
        <end position="262"/>
    </location>
</feature>
<feature type="transmembrane region" description="Helical" evidence="1">
    <location>
        <begin position="344"/>
        <end position="368"/>
    </location>
</feature>
<reference evidence="2 3" key="1">
    <citation type="submission" date="2019-11" db="EMBL/GenBank/DDBJ databases">
        <title>Comparative genomics of hydrocarbon-degrading Desulfosarcina strains.</title>
        <authorList>
            <person name="Watanabe M."/>
            <person name="Kojima H."/>
            <person name="Fukui M."/>
        </authorList>
    </citation>
    <scope>NUCLEOTIDE SEQUENCE [LARGE SCALE GENOMIC DNA]</scope>
    <source>
        <strain evidence="2 3">PP31</strain>
    </source>
</reference>
<gene>
    <name evidence="2" type="ORF">DSCW_46970</name>
</gene>
<dbReference type="Proteomes" id="UP000427769">
    <property type="component" value="Chromosome"/>
</dbReference>
<accession>A0A5K7Z929</accession>
<name>A0A5K7Z929_9BACT</name>
<keyword evidence="1" id="KW-1133">Transmembrane helix</keyword>
<dbReference type="GO" id="GO:0098797">
    <property type="term" value="C:plasma membrane protein complex"/>
    <property type="evidence" value="ECO:0007669"/>
    <property type="project" value="TreeGrafter"/>
</dbReference>
<feature type="transmembrane region" description="Helical" evidence="1">
    <location>
        <begin position="26"/>
        <end position="45"/>
    </location>
</feature>
<proteinExistence type="predicted"/>
<protein>
    <recommendedName>
        <fullName evidence="4">ABC transporter permease</fullName>
    </recommendedName>
</protein>
<dbReference type="PANTHER" id="PTHR30489">
    <property type="entry name" value="LIPOPROTEIN-RELEASING SYSTEM TRANSMEMBRANE PROTEIN LOLE"/>
    <property type="match status" value="1"/>
</dbReference>
<evidence type="ECO:0000256" key="1">
    <source>
        <dbReference type="SAM" id="Phobius"/>
    </source>
</evidence>
<dbReference type="EMBL" id="AP021875">
    <property type="protein sequence ID" value="BBO77280.1"/>
    <property type="molecule type" value="Genomic_DNA"/>
</dbReference>
<keyword evidence="1" id="KW-0472">Membrane</keyword>
<dbReference type="KEGG" id="dwd:DSCW_46970"/>
<organism evidence="2 3">
    <name type="scientific">Desulfosarcina widdelii</name>
    <dbReference type="NCBI Taxonomy" id="947919"/>
    <lineage>
        <taxon>Bacteria</taxon>
        <taxon>Pseudomonadati</taxon>
        <taxon>Thermodesulfobacteriota</taxon>
        <taxon>Desulfobacteria</taxon>
        <taxon>Desulfobacterales</taxon>
        <taxon>Desulfosarcinaceae</taxon>
        <taxon>Desulfosarcina</taxon>
    </lineage>
</organism>
<dbReference type="RefSeq" id="WP_170302425.1">
    <property type="nucleotide sequence ID" value="NZ_AP021875.1"/>
</dbReference>
<evidence type="ECO:0000313" key="2">
    <source>
        <dbReference type="EMBL" id="BBO77280.1"/>
    </source>
</evidence>
<evidence type="ECO:0000313" key="3">
    <source>
        <dbReference type="Proteomes" id="UP000427769"/>
    </source>
</evidence>
<sequence length="385" mass="40576">MKSGLKEYPLLVWAARDILRRPGRGLLVSACLASVSFLIAVALLFSQAMETTWNQLMVQAPDLIVRRINAGGWAPMPAETAVAAAASVPGALTPTPRLWGVATGPRGPVTVVASPGVIPETILQGLTPPVSGQAVVGRGVVETLQDGRLILVGQERLQLTIVGTFPAQTCLATHDLVWMAPNDARRLLGLLPGEASDLAVSLFHEEEEPAIQADLADAFPWPVHITGRSDGVLRHHQRAVHRGGISVVACVPAILALVWIVAGTAATGSSRQAHWGLLKSLGWTTGDLVRLQIFQAALLGTPALAAGLASAYSVVFYPPAAGIAAWWLTGGQHLPALVLSRSGALIALLEISALVIIPYLAAVFLATVKQVANEPWHLLMADPWN</sequence>
<keyword evidence="1" id="KW-0812">Transmembrane</keyword>
<dbReference type="GO" id="GO:0044874">
    <property type="term" value="P:lipoprotein localization to outer membrane"/>
    <property type="evidence" value="ECO:0007669"/>
    <property type="project" value="TreeGrafter"/>
</dbReference>
<keyword evidence="3" id="KW-1185">Reference proteome</keyword>
<dbReference type="PANTHER" id="PTHR30489:SF0">
    <property type="entry name" value="LIPOPROTEIN-RELEASING SYSTEM TRANSMEMBRANE PROTEIN LOLE"/>
    <property type="match status" value="1"/>
</dbReference>
<evidence type="ECO:0008006" key="4">
    <source>
        <dbReference type="Google" id="ProtNLM"/>
    </source>
</evidence>